<keyword evidence="10" id="KW-0479">Metal-binding</keyword>
<dbReference type="EMBL" id="UINC01169649">
    <property type="protein sequence ID" value="SVD73296.1"/>
    <property type="molecule type" value="Genomic_DNA"/>
</dbReference>
<evidence type="ECO:0000256" key="11">
    <source>
        <dbReference type="ARBA" id="ARBA00022759"/>
    </source>
</evidence>
<dbReference type="GO" id="GO:0043137">
    <property type="term" value="P:DNA replication, removal of RNA primer"/>
    <property type="evidence" value="ECO:0007669"/>
    <property type="project" value="TreeGrafter"/>
</dbReference>
<dbReference type="GO" id="GO:0032299">
    <property type="term" value="C:ribonuclease H2 complex"/>
    <property type="evidence" value="ECO:0007669"/>
    <property type="project" value="TreeGrafter"/>
</dbReference>
<comment type="catalytic activity">
    <reaction evidence="1">
        <text>Endonucleolytic cleavage to 5'-phosphomonoester.</text>
        <dbReference type="EC" id="3.1.26.4"/>
    </reaction>
</comment>
<dbReference type="GO" id="GO:0046872">
    <property type="term" value="F:metal ion binding"/>
    <property type="evidence" value="ECO:0007669"/>
    <property type="project" value="UniProtKB-KW"/>
</dbReference>
<dbReference type="GO" id="GO:0004523">
    <property type="term" value="F:RNA-DNA hybrid ribonuclease activity"/>
    <property type="evidence" value="ECO:0007669"/>
    <property type="project" value="UniProtKB-EC"/>
</dbReference>
<dbReference type="Pfam" id="PF01351">
    <property type="entry name" value="RNase_HII"/>
    <property type="match status" value="1"/>
</dbReference>
<comment type="cofactor">
    <cofactor evidence="2">
        <name>Mn(2+)</name>
        <dbReference type="ChEBI" id="CHEBI:29035"/>
    </cofactor>
</comment>
<gene>
    <name evidence="15" type="ORF">METZ01_LOCUS426150</name>
</gene>
<evidence type="ECO:0000256" key="7">
    <source>
        <dbReference type="ARBA" id="ARBA00019179"/>
    </source>
</evidence>
<dbReference type="InterPro" id="IPR012337">
    <property type="entry name" value="RNaseH-like_sf"/>
</dbReference>
<evidence type="ECO:0000256" key="5">
    <source>
        <dbReference type="ARBA" id="ARBA00007383"/>
    </source>
</evidence>
<feature type="domain" description="RNase H type-2" evidence="14">
    <location>
        <begin position="5"/>
        <end position="155"/>
    </location>
</feature>
<keyword evidence="8" id="KW-0963">Cytoplasm</keyword>
<feature type="non-terminal residue" evidence="15">
    <location>
        <position position="155"/>
    </location>
</feature>
<dbReference type="InterPro" id="IPR022898">
    <property type="entry name" value="RNase_HII"/>
</dbReference>
<dbReference type="InterPro" id="IPR024567">
    <property type="entry name" value="RNase_HII/HIII_dom"/>
</dbReference>
<comment type="cofactor">
    <cofactor evidence="3">
        <name>Mg(2+)</name>
        <dbReference type="ChEBI" id="CHEBI:18420"/>
    </cofactor>
</comment>
<evidence type="ECO:0000256" key="8">
    <source>
        <dbReference type="ARBA" id="ARBA00022490"/>
    </source>
</evidence>
<evidence type="ECO:0000256" key="3">
    <source>
        <dbReference type="ARBA" id="ARBA00001946"/>
    </source>
</evidence>
<dbReference type="CDD" id="cd07182">
    <property type="entry name" value="RNase_HII_bacteria_HII_like"/>
    <property type="match status" value="1"/>
</dbReference>
<keyword evidence="9" id="KW-0540">Nuclease</keyword>
<evidence type="ECO:0000256" key="12">
    <source>
        <dbReference type="ARBA" id="ARBA00022801"/>
    </source>
</evidence>
<dbReference type="PROSITE" id="PS51975">
    <property type="entry name" value="RNASE_H_2"/>
    <property type="match status" value="1"/>
</dbReference>
<dbReference type="NCBIfam" id="NF000595">
    <property type="entry name" value="PRK00015.1-3"/>
    <property type="match status" value="1"/>
</dbReference>
<dbReference type="GO" id="GO:0006298">
    <property type="term" value="P:mismatch repair"/>
    <property type="evidence" value="ECO:0007669"/>
    <property type="project" value="TreeGrafter"/>
</dbReference>
<name>A0A382XQG5_9ZZZZ</name>
<dbReference type="EC" id="3.1.26.4" evidence="6"/>
<dbReference type="PANTHER" id="PTHR10954:SF18">
    <property type="entry name" value="RIBONUCLEASE HII"/>
    <property type="match status" value="1"/>
</dbReference>
<evidence type="ECO:0000256" key="1">
    <source>
        <dbReference type="ARBA" id="ARBA00000077"/>
    </source>
</evidence>
<dbReference type="GO" id="GO:0005737">
    <property type="term" value="C:cytoplasm"/>
    <property type="evidence" value="ECO:0007669"/>
    <property type="project" value="UniProtKB-SubCell"/>
</dbReference>
<accession>A0A382XQG5</accession>
<evidence type="ECO:0000256" key="4">
    <source>
        <dbReference type="ARBA" id="ARBA00004496"/>
    </source>
</evidence>
<keyword evidence="11" id="KW-0255">Endonuclease</keyword>
<evidence type="ECO:0000259" key="14">
    <source>
        <dbReference type="PROSITE" id="PS51975"/>
    </source>
</evidence>
<protein>
    <recommendedName>
        <fullName evidence="7">Ribonuclease HII</fullName>
        <ecNumber evidence="6">3.1.26.4</ecNumber>
    </recommendedName>
</protein>
<dbReference type="PANTHER" id="PTHR10954">
    <property type="entry name" value="RIBONUCLEASE H2 SUBUNIT A"/>
    <property type="match status" value="1"/>
</dbReference>
<comment type="subcellular location">
    <subcellularLocation>
        <location evidence="4">Cytoplasm</location>
    </subcellularLocation>
</comment>
<keyword evidence="12" id="KW-0378">Hydrolase</keyword>
<dbReference type="InterPro" id="IPR001352">
    <property type="entry name" value="RNase_HII/HIII"/>
</dbReference>
<reference evidence="15" key="1">
    <citation type="submission" date="2018-05" db="EMBL/GenBank/DDBJ databases">
        <authorList>
            <person name="Lanie J.A."/>
            <person name="Ng W.-L."/>
            <person name="Kazmierczak K.M."/>
            <person name="Andrzejewski T.M."/>
            <person name="Davidsen T.M."/>
            <person name="Wayne K.J."/>
            <person name="Tettelin H."/>
            <person name="Glass J.I."/>
            <person name="Rusch D."/>
            <person name="Podicherti R."/>
            <person name="Tsui H.-C.T."/>
            <person name="Winkler M.E."/>
        </authorList>
    </citation>
    <scope>NUCLEOTIDE SEQUENCE</scope>
</reference>
<dbReference type="SUPFAM" id="SSF53098">
    <property type="entry name" value="Ribonuclease H-like"/>
    <property type="match status" value="1"/>
</dbReference>
<keyword evidence="13" id="KW-0464">Manganese</keyword>
<evidence type="ECO:0000256" key="6">
    <source>
        <dbReference type="ARBA" id="ARBA00012180"/>
    </source>
</evidence>
<evidence type="ECO:0000313" key="15">
    <source>
        <dbReference type="EMBL" id="SVD73296.1"/>
    </source>
</evidence>
<evidence type="ECO:0000256" key="10">
    <source>
        <dbReference type="ARBA" id="ARBA00022723"/>
    </source>
</evidence>
<sequence length="155" mass="17198">MSKLNKIAGVDEVGRGCLAGPVFAAAVILNNNINIKDIKDSKKIPFKKRILLSKYIKKNSIYAVGSASVEEINKINILNASLLSMQRALKKLKHKPSIAYIDGIYAPKNVKVKCKTFIKGDEKITCIAAASIIAKVTRDLFMIKLAKKYPKYSWN</sequence>
<organism evidence="15">
    <name type="scientific">marine metagenome</name>
    <dbReference type="NCBI Taxonomy" id="408172"/>
    <lineage>
        <taxon>unclassified sequences</taxon>
        <taxon>metagenomes</taxon>
        <taxon>ecological metagenomes</taxon>
    </lineage>
</organism>
<dbReference type="AlphaFoldDB" id="A0A382XQG5"/>
<dbReference type="GO" id="GO:0003723">
    <property type="term" value="F:RNA binding"/>
    <property type="evidence" value="ECO:0007669"/>
    <property type="project" value="InterPro"/>
</dbReference>
<dbReference type="Gene3D" id="3.30.420.10">
    <property type="entry name" value="Ribonuclease H-like superfamily/Ribonuclease H"/>
    <property type="match status" value="1"/>
</dbReference>
<dbReference type="InterPro" id="IPR036397">
    <property type="entry name" value="RNaseH_sf"/>
</dbReference>
<evidence type="ECO:0000256" key="13">
    <source>
        <dbReference type="ARBA" id="ARBA00023211"/>
    </source>
</evidence>
<proteinExistence type="inferred from homology"/>
<evidence type="ECO:0000256" key="2">
    <source>
        <dbReference type="ARBA" id="ARBA00001936"/>
    </source>
</evidence>
<evidence type="ECO:0000256" key="9">
    <source>
        <dbReference type="ARBA" id="ARBA00022722"/>
    </source>
</evidence>
<comment type="similarity">
    <text evidence="5">Belongs to the RNase HII family.</text>
</comment>